<feature type="region of interest" description="Disordered" evidence="1">
    <location>
        <begin position="37"/>
        <end position="100"/>
    </location>
</feature>
<protein>
    <submittedName>
        <fullName evidence="2">Uncharacterized protein</fullName>
    </submittedName>
</protein>
<dbReference type="EMBL" id="JBAMMX010000025">
    <property type="protein sequence ID" value="KAK6914617.1"/>
    <property type="molecule type" value="Genomic_DNA"/>
</dbReference>
<proteinExistence type="predicted"/>
<evidence type="ECO:0000313" key="2">
    <source>
        <dbReference type="EMBL" id="KAK6914617.1"/>
    </source>
</evidence>
<name>A0AAN8UQ97_9MAGN</name>
<reference evidence="2 3" key="1">
    <citation type="submission" date="2023-12" db="EMBL/GenBank/DDBJ databases">
        <title>A high-quality genome assembly for Dillenia turbinata (Dilleniales).</title>
        <authorList>
            <person name="Chanderbali A."/>
        </authorList>
    </citation>
    <scope>NUCLEOTIDE SEQUENCE [LARGE SCALE GENOMIC DNA]</scope>
    <source>
        <strain evidence="2">LSX21</strain>
        <tissue evidence="2">Leaf</tissue>
    </source>
</reference>
<evidence type="ECO:0000256" key="1">
    <source>
        <dbReference type="SAM" id="MobiDB-lite"/>
    </source>
</evidence>
<accession>A0AAN8UQ97</accession>
<evidence type="ECO:0000313" key="3">
    <source>
        <dbReference type="Proteomes" id="UP001370490"/>
    </source>
</evidence>
<dbReference type="Proteomes" id="UP001370490">
    <property type="component" value="Unassembled WGS sequence"/>
</dbReference>
<dbReference type="PANTHER" id="PTHR35488">
    <property type="entry name" value="OS05G0358900 PROTEIN-RELATED"/>
    <property type="match status" value="1"/>
</dbReference>
<dbReference type="AlphaFoldDB" id="A0AAN8UQ97"/>
<keyword evidence="3" id="KW-1185">Reference proteome</keyword>
<sequence>MQAAATHKYCECGEHNGFHFDPRVDFAQFLEQARRHASRGHLDAHSSCSQEAKRKRSKEKGEKKSWQSSLFSWWKRDRKTKPCEEPAGIAQNSHTRWGGYASGPIMQNGEVAKVRQQRQSPGPLSSIFNPTKKVEADIPYVCLDHHLNKTRSKHSYGPMYLVT</sequence>
<comment type="caution">
    <text evidence="2">The sequence shown here is derived from an EMBL/GenBank/DDBJ whole genome shotgun (WGS) entry which is preliminary data.</text>
</comment>
<dbReference type="PANTHER" id="PTHR35488:SF4">
    <property type="entry name" value="DUF4005 DOMAIN-CONTAINING PROTEIN"/>
    <property type="match status" value="1"/>
</dbReference>
<gene>
    <name evidence="2" type="ORF">RJ641_019734</name>
</gene>
<organism evidence="2 3">
    <name type="scientific">Dillenia turbinata</name>
    <dbReference type="NCBI Taxonomy" id="194707"/>
    <lineage>
        <taxon>Eukaryota</taxon>
        <taxon>Viridiplantae</taxon>
        <taxon>Streptophyta</taxon>
        <taxon>Embryophyta</taxon>
        <taxon>Tracheophyta</taxon>
        <taxon>Spermatophyta</taxon>
        <taxon>Magnoliopsida</taxon>
        <taxon>eudicotyledons</taxon>
        <taxon>Gunneridae</taxon>
        <taxon>Pentapetalae</taxon>
        <taxon>Dilleniales</taxon>
        <taxon>Dilleniaceae</taxon>
        <taxon>Dillenia</taxon>
    </lineage>
</organism>